<dbReference type="GO" id="GO:0005524">
    <property type="term" value="F:ATP binding"/>
    <property type="evidence" value="ECO:0007669"/>
    <property type="project" value="UniProtKB-UniRule"/>
</dbReference>
<feature type="binding site" evidence="6 7">
    <location>
        <position position="18"/>
    </location>
    <ligand>
        <name>Zn(2+)</name>
        <dbReference type="ChEBI" id="CHEBI:29105"/>
    </ligand>
</feature>
<dbReference type="PANTHER" id="PTHR48102:SF7">
    <property type="entry name" value="ATP-DEPENDENT CLP PROTEASE ATP-BINDING SUBUNIT CLPX-LIKE, MITOCHONDRIAL"/>
    <property type="match status" value="1"/>
</dbReference>
<dbReference type="InterPro" id="IPR059188">
    <property type="entry name" value="Znf_CLPX-like"/>
</dbReference>
<evidence type="ECO:0000256" key="6">
    <source>
        <dbReference type="HAMAP-Rule" id="MF_00175"/>
    </source>
</evidence>
<dbReference type="InterPro" id="IPR050052">
    <property type="entry name" value="ATP-dep_Clp_protease_ClpX"/>
</dbReference>
<keyword evidence="10" id="KW-1185">Reference proteome</keyword>
<dbReference type="FunFam" id="3.40.50.300:FF:000005">
    <property type="entry name" value="ATP-dependent Clp protease ATP-binding subunit ClpX"/>
    <property type="match status" value="1"/>
</dbReference>
<keyword evidence="1 6" id="KW-0479">Metal-binding</keyword>
<dbReference type="CDD" id="cd19497">
    <property type="entry name" value="RecA-like_ClpX"/>
    <property type="match status" value="1"/>
</dbReference>
<evidence type="ECO:0000256" key="4">
    <source>
        <dbReference type="ARBA" id="ARBA00022840"/>
    </source>
</evidence>
<keyword evidence="3 6" id="KW-0862">Zinc</keyword>
<feature type="binding site" evidence="6 7">
    <location>
        <position position="40"/>
    </location>
    <ligand>
        <name>Zn(2+)</name>
        <dbReference type="ChEBI" id="CHEBI:29105"/>
    </ligand>
</feature>
<dbReference type="InterPro" id="IPR010603">
    <property type="entry name" value="Znf_CppX_C4"/>
</dbReference>
<keyword evidence="9" id="KW-0378">Hydrolase</keyword>
<dbReference type="PANTHER" id="PTHR48102">
    <property type="entry name" value="ATP-DEPENDENT CLP PROTEASE ATP-BINDING SUBUNIT CLPX-LIKE, MITOCHONDRIAL-RELATED"/>
    <property type="match status" value="1"/>
</dbReference>
<evidence type="ECO:0000256" key="2">
    <source>
        <dbReference type="ARBA" id="ARBA00022741"/>
    </source>
</evidence>
<dbReference type="Gene3D" id="1.10.8.60">
    <property type="match status" value="1"/>
</dbReference>
<dbReference type="GO" id="GO:0051301">
    <property type="term" value="P:cell division"/>
    <property type="evidence" value="ECO:0007669"/>
    <property type="project" value="TreeGrafter"/>
</dbReference>
<protein>
    <recommendedName>
        <fullName evidence="6">ATP-dependent Clp protease ATP-binding subunit ClpX</fullName>
    </recommendedName>
</protein>
<organism evidence="9 10">
    <name type="scientific">Phaeovibrio sulfidiphilus</name>
    <dbReference type="NCBI Taxonomy" id="1220600"/>
    <lineage>
        <taxon>Bacteria</taxon>
        <taxon>Pseudomonadati</taxon>
        <taxon>Pseudomonadota</taxon>
        <taxon>Alphaproteobacteria</taxon>
        <taxon>Rhodospirillales</taxon>
        <taxon>Rhodospirillaceae</taxon>
        <taxon>Phaeovibrio</taxon>
    </lineage>
</organism>
<dbReference type="GO" id="GO:0051082">
    <property type="term" value="F:unfolded protein binding"/>
    <property type="evidence" value="ECO:0007669"/>
    <property type="project" value="UniProtKB-UniRule"/>
</dbReference>
<dbReference type="GO" id="GO:0009376">
    <property type="term" value="C:HslUV protease complex"/>
    <property type="evidence" value="ECO:0007669"/>
    <property type="project" value="TreeGrafter"/>
</dbReference>
<dbReference type="SMART" id="SM00382">
    <property type="entry name" value="AAA"/>
    <property type="match status" value="1"/>
</dbReference>
<dbReference type="InterPro" id="IPR003959">
    <property type="entry name" value="ATPase_AAA_core"/>
</dbReference>
<reference evidence="9" key="1">
    <citation type="submission" date="2020-10" db="EMBL/GenBank/DDBJ databases">
        <title>Genome sequence of the unusual species of purple photosynthetic bacteria, Phaeovibrio sulfidiphilus DSM 23193, type strain.</title>
        <authorList>
            <person name="Kyndt J.A."/>
            <person name="Meyer T.E."/>
        </authorList>
    </citation>
    <scope>NUCLEOTIDE SEQUENCE</scope>
    <source>
        <strain evidence="9">DSM 23193</strain>
    </source>
</reference>
<evidence type="ECO:0000256" key="7">
    <source>
        <dbReference type="PROSITE-ProRule" id="PRU01250"/>
    </source>
</evidence>
<dbReference type="PROSITE" id="PS51902">
    <property type="entry name" value="CLPX_ZB"/>
    <property type="match status" value="1"/>
</dbReference>
<dbReference type="InterPro" id="IPR038366">
    <property type="entry name" value="Znf_CppX_C4_sf"/>
</dbReference>
<feature type="binding site" evidence="6 7">
    <location>
        <position position="37"/>
    </location>
    <ligand>
        <name>Zn(2+)</name>
        <dbReference type="ChEBI" id="CHEBI:29105"/>
    </ligand>
</feature>
<name>A0A8J6YV33_9PROT</name>
<dbReference type="InterPro" id="IPR003593">
    <property type="entry name" value="AAA+_ATPase"/>
</dbReference>
<dbReference type="SMART" id="SM01086">
    <property type="entry name" value="ClpB_D2-small"/>
    <property type="match status" value="1"/>
</dbReference>
<dbReference type="HAMAP" id="MF_00175">
    <property type="entry name" value="ClpX"/>
    <property type="match status" value="1"/>
</dbReference>
<feature type="domain" description="ClpX-type ZB" evidence="8">
    <location>
        <begin position="3"/>
        <end position="56"/>
    </location>
</feature>
<dbReference type="EMBL" id="JACZHT010000002">
    <property type="protein sequence ID" value="MBE1236959.1"/>
    <property type="molecule type" value="Genomic_DNA"/>
</dbReference>
<evidence type="ECO:0000313" key="9">
    <source>
        <dbReference type="EMBL" id="MBE1236959.1"/>
    </source>
</evidence>
<comment type="function">
    <text evidence="6">ATP-dependent specificity component of the Clp protease. It directs the protease to specific substrates. Can perform chaperone functions in the absence of ClpP.</text>
</comment>
<evidence type="ECO:0000313" key="10">
    <source>
        <dbReference type="Proteomes" id="UP000631034"/>
    </source>
</evidence>
<dbReference type="InterPro" id="IPR046425">
    <property type="entry name" value="ClpX_bact"/>
</dbReference>
<dbReference type="GO" id="GO:0008270">
    <property type="term" value="F:zinc ion binding"/>
    <property type="evidence" value="ECO:0007669"/>
    <property type="project" value="UniProtKB-UniRule"/>
</dbReference>
<comment type="subunit">
    <text evidence="6">Component of the ClpX-ClpP complex. Forms a hexameric ring that, in the presence of ATP, binds to fourteen ClpP subunits assembled into a disk-like structure with a central cavity, resembling the structure of eukaryotic proteasomes.</text>
</comment>
<dbReference type="InterPro" id="IPR027417">
    <property type="entry name" value="P-loop_NTPase"/>
</dbReference>
<dbReference type="SMART" id="SM00994">
    <property type="entry name" value="zf-C4_ClpX"/>
    <property type="match status" value="1"/>
</dbReference>
<dbReference type="GO" id="GO:0008233">
    <property type="term" value="F:peptidase activity"/>
    <property type="evidence" value="ECO:0007669"/>
    <property type="project" value="UniProtKB-KW"/>
</dbReference>
<comment type="similarity">
    <text evidence="6 7">Belongs to the ClpX chaperone family.</text>
</comment>
<dbReference type="NCBIfam" id="TIGR00382">
    <property type="entry name" value="clpX"/>
    <property type="match status" value="1"/>
</dbReference>
<proteinExistence type="inferred from homology"/>
<dbReference type="GO" id="GO:0140662">
    <property type="term" value="F:ATP-dependent protein folding chaperone"/>
    <property type="evidence" value="ECO:0007669"/>
    <property type="project" value="InterPro"/>
</dbReference>
<sequence>MPRSTGGDSKNTLYCSFCGKSQHEVRKLIAGPTVFICDECVELCMDIIREENKSSMVKTHEGVPSPREIMQVLDDYVIGQSHAKKVLSVAVHNHYKRLSNQGRSSDVELAKSNILLIGPTGSGKTLLAQTLARILDVPFTMADATTLTEAGYVGEDVENIILKLLQASDYNVERAQRGIVYIDEIDKISRKSDNPSITRDVSGEGVQQALLKIMESTVASVPPQGGRKHPQQEFLQVDTTNILFICGGAFSGLEKIISARGKGSSIGFGAEVRDPERRRTGEILRKVEPEDLLKYGLIPEFVGRMPVLATLDDLDETALVDILTSPKNALVKQYQKLFEMEDTHLTFTDEALHSIAQKAIARKTGARGLRSIMEGILLNTMFDLPSLEGVDEIVVNREVAEGRAAPLYIYADRSQSGDGTGG</sequence>
<keyword evidence="9" id="KW-0645">Protease</keyword>
<dbReference type="InterPro" id="IPR004487">
    <property type="entry name" value="Clp_protease_ATP-bd_su_ClpX"/>
</dbReference>
<dbReference type="RefSeq" id="WP_192533956.1">
    <property type="nucleotide sequence ID" value="NZ_JACZHT010000002.1"/>
</dbReference>
<accession>A0A8J6YV33</accession>
<keyword evidence="4 6" id="KW-0067">ATP-binding</keyword>
<dbReference type="GO" id="GO:0051603">
    <property type="term" value="P:proteolysis involved in protein catabolic process"/>
    <property type="evidence" value="ECO:0007669"/>
    <property type="project" value="TreeGrafter"/>
</dbReference>
<dbReference type="Gene3D" id="6.20.220.10">
    <property type="entry name" value="ClpX chaperone, C4-type zinc finger domain"/>
    <property type="match status" value="1"/>
</dbReference>
<feature type="binding site" evidence="6 7">
    <location>
        <position position="15"/>
    </location>
    <ligand>
        <name>Zn(2+)</name>
        <dbReference type="ChEBI" id="CHEBI:29105"/>
    </ligand>
</feature>
<dbReference type="NCBIfam" id="NF003745">
    <property type="entry name" value="PRK05342.1"/>
    <property type="match status" value="1"/>
</dbReference>
<keyword evidence="2 6" id="KW-0547">Nucleotide-binding</keyword>
<evidence type="ECO:0000256" key="1">
    <source>
        <dbReference type="ARBA" id="ARBA00022723"/>
    </source>
</evidence>
<dbReference type="AlphaFoldDB" id="A0A8J6YV33"/>
<comment type="caution">
    <text evidence="9">The sequence shown here is derived from an EMBL/GenBank/DDBJ whole genome shotgun (WGS) entry which is preliminary data.</text>
</comment>
<gene>
    <name evidence="6 9" type="primary">clpX</name>
    <name evidence="9" type="ORF">IHV25_04775</name>
</gene>
<dbReference type="SUPFAM" id="SSF52540">
    <property type="entry name" value="P-loop containing nucleoside triphosphate hydrolases"/>
    <property type="match status" value="1"/>
</dbReference>
<dbReference type="SUPFAM" id="SSF57716">
    <property type="entry name" value="Glucocorticoid receptor-like (DNA-binding domain)"/>
    <property type="match status" value="1"/>
</dbReference>
<dbReference type="Pfam" id="PF10431">
    <property type="entry name" value="ClpB_D2-small"/>
    <property type="match status" value="1"/>
</dbReference>
<dbReference type="GO" id="GO:0046983">
    <property type="term" value="F:protein dimerization activity"/>
    <property type="evidence" value="ECO:0007669"/>
    <property type="project" value="UniProtKB-UniRule"/>
</dbReference>
<dbReference type="Gene3D" id="3.40.50.300">
    <property type="entry name" value="P-loop containing nucleotide triphosphate hydrolases"/>
    <property type="match status" value="1"/>
</dbReference>
<dbReference type="Pfam" id="PF07724">
    <property type="entry name" value="AAA_2"/>
    <property type="match status" value="1"/>
</dbReference>
<evidence type="ECO:0000256" key="3">
    <source>
        <dbReference type="ARBA" id="ARBA00022833"/>
    </source>
</evidence>
<evidence type="ECO:0000259" key="8">
    <source>
        <dbReference type="PROSITE" id="PS51902"/>
    </source>
</evidence>
<feature type="binding site" evidence="6">
    <location>
        <begin position="119"/>
        <end position="126"/>
    </location>
    <ligand>
        <name>ATP</name>
        <dbReference type="ChEBI" id="CHEBI:30616"/>
    </ligand>
</feature>
<dbReference type="Proteomes" id="UP000631034">
    <property type="component" value="Unassembled WGS sequence"/>
</dbReference>
<evidence type="ECO:0000256" key="5">
    <source>
        <dbReference type="ARBA" id="ARBA00023186"/>
    </source>
</evidence>
<dbReference type="GO" id="GO:0016887">
    <property type="term" value="F:ATP hydrolysis activity"/>
    <property type="evidence" value="ECO:0007669"/>
    <property type="project" value="InterPro"/>
</dbReference>
<keyword evidence="5 6" id="KW-0143">Chaperone</keyword>
<dbReference type="InterPro" id="IPR019489">
    <property type="entry name" value="Clp_ATPase_C"/>
</dbReference>
<dbReference type="Pfam" id="PF06689">
    <property type="entry name" value="zf-C4_ClpX"/>
    <property type="match status" value="1"/>
</dbReference>
<dbReference type="FunFam" id="1.10.8.60:FF:000002">
    <property type="entry name" value="ATP-dependent Clp protease ATP-binding subunit ClpX"/>
    <property type="match status" value="1"/>
</dbReference>